<evidence type="ECO:0000256" key="1">
    <source>
        <dbReference type="ARBA" id="ARBA00004251"/>
    </source>
</evidence>
<dbReference type="GO" id="GO:0035804">
    <property type="term" value="F:structural constituent of egg coat"/>
    <property type="evidence" value="ECO:0007669"/>
    <property type="project" value="TreeGrafter"/>
</dbReference>
<dbReference type="GeneTree" id="ENSGT00940000161188"/>
<dbReference type="Pfam" id="PF00100">
    <property type="entry name" value="Zona_pellucida"/>
    <property type="match status" value="1"/>
</dbReference>
<dbReference type="InterPro" id="IPR000519">
    <property type="entry name" value="P_trefoil_dom"/>
</dbReference>
<evidence type="ECO:0000256" key="5">
    <source>
        <dbReference type="ARBA" id="ARBA00022685"/>
    </source>
</evidence>
<evidence type="ECO:0000256" key="15">
    <source>
        <dbReference type="SAM" id="Phobius"/>
    </source>
</evidence>
<dbReference type="SUPFAM" id="SSF57492">
    <property type="entry name" value="Trefoil"/>
    <property type="match status" value="1"/>
</dbReference>
<dbReference type="GeneID" id="100930551"/>
<reference evidence="18 19" key="1">
    <citation type="journal article" date="2011" name="Proc. Natl. Acad. Sci. U.S.A.">
        <title>Genetic diversity and population structure of the endangered marsupial Sarcophilus harrisii (Tasmanian devil).</title>
        <authorList>
            <person name="Miller W."/>
            <person name="Hayes V.M."/>
            <person name="Ratan A."/>
            <person name="Petersen D.C."/>
            <person name="Wittekindt N.E."/>
            <person name="Miller J."/>
            <person name="Walenz B."/>
            <person name="Knight J."/>
            <person name="Qi J."/>
            <person name="Zhao F."/>
            <person name="Wang Q."/>
            <person name="Bedoya-Reina O.C."/>
            <person name="Katiyar N."/>
            <person name="Tomsho L.P."/>
            <person name="Kasson L.M."/>
            <person name="Hardie R.A."/>
            <person name="Woodbridge P."/>
            <person name="Tindall E.A."/>
            <person name="Bertelsen M.F."/>
            <person name="Dixon D."/>
            <person name="Pyecroft S."/>
            <person name="Helgen K.M."/>
            <person name="Lesk A.M."/>
            <person name="Pringle T.H."/>
            <person name="Patterson N."/>
            <person name="Zhang Y."/>
            <person name="Kreiss A."/>
            <person name="Woods G.M."/>
            <person name="Jones M.E."/>
            <person name="Schuster S.C."/>
        </authorList>
    </citation>
    <scope>NUCLEOTIDE SEQUENCE [LARGE SCALE GENOMIC DNA]</scope>
</reference>
<dbReference type="Gene3D" id="2.60.40.3210">
    <property type="entry name" value="Zona pellucida, ZP-N domain"/>
    <property type="match status" value="1"/>
</dbReference>
<evidence type="ECO:0000256" key="14">
    <source>
        <dbReference type="PROSITE-ProRule" id="PRU00779"/>
    </source>
</evidence>
<evidence type="ECO:0000256" key="9">
    <source>
        <dbReference type="ARBA" id="ARBA00023136"/>
    </source>
</evidence>
<dbReference type="HOGENOM" id="CLU_034433_0_0_1"/>
<dbReference type="GO" id="GO:0035805">
    <property type="term" value="C:egg coat"/>
    <property type="evidence" value="ECO:0007669"/>
    <property type="project" value="UniProtKB-SubCell"/>
</dbReference>
<evidence type="ECO:0000259" key="17">
    <source>
        <dbReference type="PROSITE" id="PS51448"/>
    </source>
</evidence>
<evidence type="ECO:0000256" key="4">
    <source>
        <dbReference type="ARBA" id="ARBA00022530"/>
    </source>
</evidence>
<name>G3W5W5_SARHA</name>
<keyword evidence="6 15" id="KW-0812">Transmembrane</keyword>
<comment type="subcellular location">
    <subcellularLocation>
        <location evidence="1">Cell membrane</location>
        <topology evidence="1">Single-pass type I membrane protein</topology>
    </subcellularLocation>
    <subcellularLocation>
        <location evidence="13">Zona pellucida</location>
    </subcellularLocation>
</comment>
<keyword evidence="8 15" id="KW-1133">Transmembrane helix</keyword>
<dbReference type="CTD" id="22917"/>
<dbReference type="PROSITE" id="PS00682">
    <property type="entry name" value="ZP_1"/>
    <property type="match status" value="1"/>
</dbReference>
<organism evidence="18 19">
    <name type="scientific">Sarcophilus harrisii</name>
    <name type="common">Tasmanian devil</name>
    <name type="synonym">Sarcophilus laniarius</name>
    <dbReference type="NCBI Taxonomy" id="9305"/>
    <lineage>
        <taxon>Eukaryota</taxon>
        <taxon>Metazoa</taxon>
        <taxon>Chordata</taxon>
        <taxon>Craniata</taxon>
        <taxon>Vertebrata</taxon>
        <taxon>Euteleostomi</taxon>
        <taxon>Mammalia</taxon>
        <taxon>Metatheria</taxon>
        <taxon>Dasyuromorphia</taxon>
        <taxon>Dasyuridae</taxon>
        <taxon>Sarcophilus</taxon>
    </lineage>
</organism>
<evidence type="ECO:0000313" key="18">
    <source>
        <dbReference type="Ensembl" id="ENSSHAP00000010820.2"/>
    </source>
</evidence>
<dbReference type="Pfam" id="PF00088">
    <property type="entry name" value="Trefoil"/>
    <property type="match status" value="1"/>
</dbReference>
<dbReference type="InterPro" id="IPR051148">
    <property type="entry name" value="Zona_Pellucida_Domain_gp"/>
</dbReference>
<evidence type="ECO:0000256" key="3">
    <source>
        <dbReference type="ARBA" id="ARBA00022525"/>
    </source>
</evidence>
<dbReference type="KEGG" id="shr:100930551"/>
<keyword evidence="19" id="KW-1185">Reference proteome</keyword>
<evidence type="ECO:0000256" key="7">
    <source>
        <dbReference type="ARBA" id="ARBA00022729"/>
    </source>
</evidence>
<dbReference type="InterPro" id="IPR044913">
    <property type="entry name" value="P_trefoil_dom_sf"/>
</dbReference>
<proteinExistence type="predicted"/>
<keyword evidence="10" id="KW-1015">Disulfide bond</keyword>
<feature type="domain" description="ZP" evidence="16">
    <location>
        <begin position="283"/>
        <end position="555"/>
    </location>
</feature>
<dbReference type="InterPro" id="IPR042235">
    <property type="entry name" value="ZP-C_dom"/>
</dbReference>
<reference evidence="18" key="3">
    <citation type="submission" date="2025-09" db="UniProtKB">
        <authorList>
            <consortium name="Ensembl"/>
        </authorList>
    </citation>
    <scope>IDENTIFICATION</scope>
</reference>
<evidence type="ECO:0000256" key="2">
    <source>
        <dbReference type="ARBA" id="ARBA00022475"/>
    </source>
</evidence>
<dbReference type="AlphaFoldDB" id="G3W5W5"/>
<dbReference type="eggNOG" id="ENOG502RYNN">
    <property type="taxonomic scope" value="Eukaryota"/>
</dbReference>
<dbReference type="GO" id="GO:0005886">
    <property type="term" value="C:plasma membrane"/>
    <property type="evidence" value="ECO:0007669"/>
    <property type="project" value="UniProtKB-SubCell"/>
</dbReference>
<dbReference type="SMART" id="SM00018">
    <property type="entry name" value="PD"/>
    <property type="match status" value="1"/>
</dbReference>
<dbReference type="OrthoDB" id="9907024at2759"/>
<dbReference type="Pfam" id="PF23344">
    <property type="entry name" value="ZP-N"/>
    <property type="match status" value="1"/>
</dbReference>
<dbReference type="Ensembl" id="ENSSHAT00000010914.2">
    <property type="protein sequence ID" value="ENSSHAP00000010820.2"/>
    <property type="gene ID" value="ENSSHAG00000009327.2"/>
</dbReference>
<reference evidence="18" key="2">
    <citation type="submission" date="2025-08" db="UniProtKB">
        <authorList>
            <consortium name="Ensembl"/>
        </authorList>
    </citation>
    <scope>IDENTIFICATION</scope>
</reference>
<dbReference type="FunCoup" id="G3W5W5">
    <property type="interactions" value="88"/>
</dbReference>
<dbReference type="InterPro" id="IPR001507">
    <property type="entry name" value="ZP_dom"/>
</dbReference>
<gene>
    <name evidence="18" type="primary">ZP1</name>
</gene>
<evidence type="ECO:0000256" key="8">
    <source>
        <dbReference type="ARBA" id="ARBA00022989"/>
    </source>
</evidence>
<keyword evidence="2" id="KW-1003">Cell membrane</keyword>
<accession>G3W5W5</accession>
<dbReference type="PANTHER" id="PTHR23343">
    <property type="entry name" value="ZONA PELLUCIDA SPERM-BINDING PROTEIN"/>
    <property type="match status" value="1"/>
</dbReference>
<feature type="domain" description="P-type" evidence="17">
    <location>
        <begin position="238"/>
        <end position="278"/>
    </location>
</feature>
<comment type="caution">
    <text evidence="14">Lacks conserved residue(s) required for the propagation of feature annotation.</text>
</comment>
<dbReference type="InterPro" id="IPR055356">
    <property type="entry name" value="ZP-N"/>
</dbReference>
<keyword evidence="3" id="KW-0964">Secreted</keyword>
<dbReference type="InterPro" id="IPR054554">
    <property type="entry name" value="ZP1/4_Ig-like"/>
</dbReference>
<evidence type="ECO:0000256" key="11">
    <source>
        <dbReference type="ARBA" id="ARBA00023180"/>
    </source>
</evidence>
<dbReference type="STRING" id="9305.ENSSHAP00000010820"/>
<dbReference type="RefSeq" id="XP_031798469.1">
    <property type="nucleotide sequence ID" value="XM_031942609.1"/>
</dbReference>
<protein>
    <submittedName>
        <fullName evidence="18">Zona pellucida glycoprotein 1</fullName>
    </submittedName>
</protein>
<dbReference type="Proteomes" id="UP000007648">
    <property type="component" value="Unassembled WGS sequence"/>
</dbReference>
<dbReference type="CDD" id="cd00111">
    <property type="entry name" value="Trefoil"/>
    <property type="match status" value="1"/>
</dbReference>
<evidence type="ECO:0000256" key="12">
    <source>
        <dbReference type="ARBA" id="ARBA00023279"/>
    </source>
</evidence>
<dbReference type="PROSITE" id="PS51034">
    <property type="entry name" value="ZP_2"/>
    <property type="match status" value="1"/>
</dbReference>
<dbReference type="Gene3D" id="2.60.40.4100">
    <property type="entry name" value="Zona pellucida, ZP-C domain"/>
    <property type="match status" value="1"/>
</dbReference>
<keyword evidence="9 15" id="KW-0472">Membrane</keyword>
<evidence type="ECO:0000313" key="19">
    <source>
        <dbReference type="Proteomes" id="UP000007648"/>
    </source>
</evidence>
<keyword evidence="12" id="KW-0278">Fertilization</keyword>
<evidence type="ECO:0000256" key="13">
    <source>
        <dbReference type="ARBA" id="ARBA00024183"/>
    </source>
</evidence>
<dbReference type="SMART" id="SM00241">
    <property type="entry name" value="ZP"/>
    <property type="match status" value="1"/>
</dbReference>
<feature type="transmembrane region" description="Helical" evidence="15">
    <location>
        <begin position="635"/>
        <end position="656"/>
    </location>
</feature>
<keyword evidence="5" id="KW-0165">Cleavage on pair of basic residues</keyword>
<dbReference type="InterPro" id="IPR055355">
    <property type="entry name" value="ZP-C"/>
</dbReference>
<dbReference type="InParanoid" id="G3W5W5"/>
<keyword evidence="11" id="KW-0325">Glycoprotein</keyword>
<evidence type="ECO:0000256" key="10">
    <source>
        <dbReference type="ARBA" id="ARBA00023157"/>
    </source>
</evidence>
<keyword evidence="7" id="KW-0732">Signal</keyword>
<dbReference type="InterPro" id="IPR017977">
    <property type="entry name" value="ZP_dom_CS"/>
</dbReference>
<dbReference type="PANTHER" id="PTHR23343:SF41">
    <property type="entry name" value="ZONA PELLUCIDA SPERM-BINDING PROTEIN 1"/>
    <property type="match status" value="1"/>
</dbReference>
<sequence>MGPVGRLGLGGLSMSGRKCSEFLLLATLGLFLGQTPGAGGLQHRLECGSYSMQLLVFPRPGRMIRFKVVDEFGTRFEVTNCSICLHWISSKPQGPAIFSAGYHGCHVTKKDDQYHLRVFVEEMLGAHVDETRVVTLICPRPAPPNTLGAPLPHPSPASFHLHPRFLLPSTPHPIHPEWRRPSLPPVADGTRPPARIQPTWPPTWPPASGRGSPVHQILPPQPGQDGLPAIPRDPPSPERCRVGSGRLPCAEGASPEACLRAGCCFDHTDEEIPCFYGNTATVQCSEDGYFILVLSRNITSAKRVSLESVRLAYASDGCAPTQRTQDFVVFRFLVTQCGTSTQLVNNQLIYENQLVSDMGIQTGPEGAITRDSTYLLHARCIYNVSNFLPLQLEVFLPSPPAPVLGSGPLHLELRIAKDEKYGSYYHVEDFPIFRTLQEPIHVEVRLLQRTDPRLVLVLHHCWATPSTNPFKEPQWPLLLDGCPFSGDGYKTQLVPEKNISESPFPTHYQRFIVATFTFVDSASQRALGGPVYFFCSASACYPSETETCRTVCRPGATKQRRFIDEHDDVEGAQDIVGSPGPVAFGDPREQRITLQNEASFSVEADPMGRSIISRPNVSEPHLPEGSSWNTIMRPLLWVTLCLVVITIFLMVAALLGRGQKFQEQNRECEQGQ</sequence>
<dbReference type="PROSITE" id="PS51448">
    <property type="entry name" value="P_TREFOIL_2"/>
    <property type="match status" value="1"/>
</dbReference>
<dbReference type="GO" id="GO:0007339">
    <property type="term" value="P:binding of sperm to zona pellucida"/>
    <property type="evidence" value="ECO:0007669"/>
    <property type="project" value="TreeGrafter"/>
</dbReference>
<evidence type="ECO:0000256" key="6">
    <source>
        <dbReference type="ARBA" id="ARBA00022692"/>
    </source>
</evidence>
<dbReference type="Pfam" id="PF22821">
    <property type="entry name" value="ZP1_ZP4_Ig-like"/>
    <property type="match status" value="1"/>
</dbReference>
<evidence type="ECO:0000259" key="16">
    <source>
        <dbReference type="PROSITE" id="PS51034"/>
    </source>
</evidence>
<dbReference type="GO" id="GO:0032190">
    <property type="term" value="F:acrosin binding"/>
    <property type="evidence" value="ECO:0007669"/>
    <property type="project" value="TreeGrafter"/>
</dbReference>
<dbReference type="GO" id="GO:0060468">
    <property type="term" value="P:prevention of polyspermy"/>
    <property type="evidence" value="ECO:0007669"/>
    <property type="project" value="TreeGrafter"/>
</dbReference>
<keyword evidence="4" id="KW-0272">Extracellular matrix</keyword>